<keyword evidence="2" id="KW-1003">Cell membrane</keyword>
<dbReference type="OrthoDB" id="3786791at2"/>
<name>A0A3N0CCQ1_9ACTN</name>
<dbReference type="Proteomes" id="UP000267128">
    <property type="component" value="Unassembled WGS sequence"/>
</dbReference>
<organism evidence="7 8">
    <name type="scientific">Nocardioides marmoriginsengisoli</name>
    <dbReference type="NCBI Taxonomy" id="661483"/>
    <lineage>
        <taxon>Bacteria</taxon>
        <taxon>Bacillati</taxon>
        <taxon>Actinomycetota</taxon>
        <taxon>Actinomycetes</taxon>
        <taxon>Propionibacteriales</taxon>
        <taxon>Nocardioidaceae</taxon>
        <taxon>Nocardioides</taxon>
    </lineage>
</organism>
<evidence type="ECO:0000313" key="8">
    <source>
        <dbReference type="Proteomes" id="UP000267128"/>
    </source>
</evidence>
<keyword evidence="6" id="KW-0012">Acyltransferase</keyword>
<evidence type="ECO:0008006" key="9">
    <source>
        <dbReference type="Google" id="ProtNLM"/>
    </source>
</evidence>
<evidence type="ECO:0000256" key="2">
    <source>
        <dbReference type="ARBA" id="ARBA00022475"/>
    </source>
</evidence>
<evidence type="ECO:0000256" key="5">
    <source>
        <dbReference type="ARBA" id="ARBA00023136"/>
    </source>
</evidence>
<evidence type="ECO:0000256" key="3">
    <source>
        <dbReference type="ARBA" id="ARBA00022519"/>
    </source>
</evidence>
<reference evidence="7 8" key="1">
    <citation type="submission" date="2018-11" db="EMBL/GenBank/DDBJ databases">
        <authorList>
            <person name="Li F."/>
        </authorList>
    </citation>
    <scope>NUCLEOTIDE SEQUENCE [LARGE SCALE GENOMIC DNA]</scope>
    <source>
        <strain evidence="7 8">Gsoil 097</strain>
    </source>
</reference>
<gene>
    <name evidence="7" type="ORF">EFK50_17865</name>
</gene>
<comment type="caution">
    <text evidence="7">The sequence shown here is derived from an EMBL/GenBank/DDBJ whole genome shotgun (WGS) entry which is preliminary data.</text>
</comment>
<sequence length="279" mass="30467">MGFIGDQVQRVRSLIPYGALPALARRRVDGLWQIEEYRSAQEAEMRYLLEHTERAAEIPEIARGYTEFALLRGYRRWHPGKLSRQPVTGIEWLTTKRDPERGVLLSFVHHAQYEGLFPSLARQGAAVHAVVAPEAFDPASPVQLRQHFKVAGMMPNTTLVPATIGTAGMVELLEGGAILGIASDVAGRTPVQFLGRELRGAFGAARMATQTNSPVVLVTSHQGADGNPSLQVHEPLEPGDFADPGALLAEIMRRHEPAVLAWPEAFDSPYTRLGVPAGE</sequence>
<evidence type="ECO:0000256" key="6">
    <source>
        <dbReference type="ARBA" id="ARBA00023315"/>
    </source>
</evidence>
<dbReference type="GO" id="GO:0009247">
    <property type="term" value="P:glycolipid biosynthetic process"/>
    <property type="evidence" value="ECO:0007669"/>
    <property type="project" value="UniProtKB-ARBA"/>
</dbReference>
<evidence type="ECO:0000313" key="7">
    <source>
        <dbReference type="EMBL" id="RNL61234.1"/>
    </source>
</evidence>
<keyword evidence="8" id="KW-1185">Reference proteome</keyword>
<keyword evidence="4" id="KW-0808">Transferase</keyword>
<dbReference type="Pfam" id="PF03279">
    <property type="entry name" value="Lip_A_acyltrans"/>
    <property type="match status" value="1"/>
</dbReference>
<protein>
    <recommendedName>
        <fullName evidence="9">Lipid A biosynthesis lauroyl acyltransferase</fullName>
    </recommendedName>
</protein>
<dbReference type="RefSeq" id="WP_123228946.1">
    <property type="nucleotide sequence ID" value="NZ_RJSE01000008.1"/>
</dbReference>
<proteinExistence type="predicted"/>
<dbReference type="EMBL" id="RJSE01000008">
    <property type="protein sequence ID" value="RNL61234.1"/>
    <property type="molecule type" value="Genomic_DNA"/>
</dbReference>
<dbReference type="GO" id="GO:0016746">
    <property type="term" value="F:acyltransferase activity"/>
    <property type="evidence" value="ECO:0007669"/>
    <property type="project" value="UniProtKB-KW"/>
</dbReference>
<evidence type="ECO:0000256" key="4">
    <source>
        <dbReference type="ARBA" id="ARBA00022679"/>
    </source>
</evidence>
<keyword evidence="3" id="KW-0997">Cell inner membrane</keyword>
<comment type="subcellular location">
    <subcellularLocation>
        <location evidence="1">Cell inner membrane</location>
    </subcellularLocation>
</comment>
<keyword evidence="5" id="KW-0472">Membrane</keyword>
<accession>A0A3N0CCQ1</accession>
<dbReference type="GO" id="GO:0005886">
    <property type="term" value="C:plasma membrane"/>
    <property type="evidence" value="ECO:0007669"/>
    <property type="project" value="UniProtKB-SubCell"/>
</dbReference>
<dbReference type="InterPro" id="IPR004960">
    <property type="entry name" value="LipA_acyltrans"/>
</dbReference>
<evidence type="ECO:0000256" key="1">
    <source>
        <dbReference type="ARBA" id="ARBA00004533"/>
    </source>
</evidence>
<dbReference type="AlphaFoldDB" id="A0A3N0CCQ1"/>